<proteinExistence type="predicted"/>
<evidence type="ECO:0000313" key="2">
    <source>
        <dbReference type="Proteomes" id="UP001343257"/>
    </source>
</evidence>
<dbReference type="RefSeq" id="WP_328278492.1">
    <property type="nucleotide sequence ID" value="NZ_JARTLD010000032.1"/>
</dbReference>
<reference evidence="1 2" key="1">
    <citation type="submission" date="2023-03" db="EMBL/GenBank/DDBJ databases">
        <title>Bacillus Genome Sequencing.</title>
        <authorList>
            <person name="Dunlap C."/>
        </authorList>
    </citation>
    <scope>NUCLEOTIDE SEQUENCE [LARGE SCALE GENOMIC DNA]</scope>
    <source>
        <strain evidence="1 2">NRS-52</strain>
    </source>
</reference>
<organism evidence="1 2">
    <name type="scientific">Paenibacillus chibensis</name>
    <dbReference type="NCBI Taxonomy" id="59846"/>
    <lineage>
        <taxon>Bacteria</taxon>
        <taxon>Bacillati</taxon>
        <taxon>Bacillota</taxon>
        <taxon>Bacilli</taxon>
        <taxon>Bacillales</taxon>
        <taxon>Paenibacillaceae</taxon>
        <taxon>Paenibacillus</taxon>
    </lineage>
</organism>
<keyword evidence="2" id="KW-1185">Reference proteome</keyword>
<dbReference type="EMBL" id="JARTLD010000032">
    <property type="protein sequence ID" value="MED5018286.1"/>
    <property type="molecule type" value="Genomic_DNA"/>
</dbReference>
<dbReference type="Proteomes" id="UP001343257">
    <property type="component" value="Unassembled WGS sequence"/>
</dbReference>
<evidence type="ECO:0000313" key="1">
    <source>
        <dbReference type="EMBL" id="MED5018286.1"/>
    </source>
</evidence>
<gene>
    <name evidence="1" type="ORF">P9847_13320</name>
</gene>
<name>A0ABU6PTR0_9BACL</name>
<accession>A0ABU6PTR0</accession>
<protein>
    <submittedName>
        <fullName evidence="1">Uncharacterized protein</fullName>
    </submittedName>
</protein>
<comment type="caution">
    <text evidence="1">The sequence shown here is derived from an EMBL/GenBank/DDBJ whole genome shotgun (WGS) entry which is preliminary data.</text>
</comment>
<sequence>MAWMNTGGGGTWNYNYATNAVVKRQNNIYNFACPNLNSQVGTMAPGTYVKGDYNDELRAAVCNPNAWTILSVDTFISGYANGWNMSAY</sequence>